<evidence type="ECO:0008006" key="3">
    <source>
        <dbReference type="Google" id="ProtNLM"/>
    </source>
</evidence>
<gene>
    <name evidence="1" type="ORF">BAOM_1390</name>
</gene>
<dbReference type="OrthoDB" id="2086462at2"/>
<dbReference type="EMBL" id="CP026095">
    <property type="protein sequence ID" value="AZV42000.1"/>
    <property type="molecule type" value="Genomic_DNA"/>
</dbReference>
<dbReference type="Proteomes" id="UP000283095">
    <property type="component" value="Chromosome"/>
</dbReference>
<dbReference type="KEGG" id="pasa:BAOM_1390"/>
<name>A0A3T0KNK8_9BACI</name>
<evidence type="ECO:0000313" key="2">
    <source>
        <dbReference type="Proteomes" id="UP000283095"/>
    </source>
</evidence>
<dbReference type="Gene3D" id="3.40.960.10">
    <property type="entry name" value="VSR Endonuclease"/>
    <property type="match status" value="1"/>
</dbReference>
<reference evidence="1 2" key="1">
    <citation type="submission" date="2018-01" db="EMBL/GenBank/DDBJ databases">
        <title>Bacillus asahii Genome sequencing and assembly.</title>
        <authorList>
            <person name="Jiang H."/>
            <person name="Feng Y."/>
            <person name="Zhao F."/>
            <person name="Lin X."/>
        </authorList>
    </citation>
    <scope>NUCLEOTIDE SEQUENCE [LARGE SCALE GENOMIC DNA]</scope>
    <source>
        <strain evidence="1 2">OM18</strain>
    </source>
</reference>
<proteinExistence type="predicted"/>
<protein>
    <recommendedName>
        <fullName evidence="3">DUF2726 domain-containing protein</fullName>
    </recommendedName>
</protein>
<organism evidence="1 2">
    <name type="scientific">Peribacillus asahii</name>
    <dbReference type="NCBI Taxonomy" id="228899"/>
    <lineage>
        <taxon>Bacteria</taxon>
        <taxon>Bacillati</taxon>
        <taxon>Bacillota</taxon>
        <taxon>Bacilli</taxon>
        <taxon>Bacillales</taxon>
        <taxon>Bacillaceae</taxon>
        <taxon>Peribacillus</taxon>
    </lineage>
</organism>
<dbReference type="RefSeq" id="WP_127759574.1">
    <property type="nucleotide sequence ID" value="NZ_CP026095.1"/>
</dbReference>
<dbReference type="AlphaFoldDB" id="A0A3T0KNK8"/>
<accession>A0A3T0KNK8</accession>
<evidence type="ECO:0000313" key="1">
    <source>
        <dbReference type="EMBL" id="AZV42000.1"/>
    </source>
</evidence>
<sequence>MTKRRTHEEFVEKVNNLCNGEYIVLDEVKYKTARIDVWFKHMEESCDFHVFPATPDNFMKKSRKIKCPLCSKRFQNNKLRKGYDKLDKEVFEIVGDEYELLRDRVKYKNADTNVWFKHRNETCGFHEFLMKPKVFTSQNGRCPKCADAMRAEKKRKEVSQILKEVYDLVSDEYEVLLDRIKYKNTTTDIMFRHNNKSCNFHEFPMRLNNFIQGEQRCPRCNEKKGERRTRVFLEKNNVNYIHNYRFKDCRGKRNPLPFDFAIFDNDLNLKHLVEVDGEQHEKAIDFFGGEEKFLERQLYDTTKDDYAKRKEIPLTRIKYQQFDELESILEMIINSSVLLPQHVK</sequence>